<dbReference type="InterPro" id="IPR010998">
    <property type="entry name" value="Integrase_recombinase_N"/>
</dbReference>
<evidence type="ECO:0000256" key="5">
    <source>
        <dbReference type="PROSITE-ProRule" id="PRU01248"/>
    </source>
</evidence>
<dbReference type="PROSITE" id="PS51900">
    <property type="entry name" value="CB"/>
    <property type="match status" value="1"/>
</dbReference>
<evidence type="ECO:0000313" key="10">
    <source>
        <dbReference type="Proteomes" id="UP000188342"/>
    </source>
</evidence>
<dbReference type="PROSITE" id="PS51898">
    <property type="entry name" value="TYR_RECOMBINASE"/>
    <property type="match status" value="1"/>
</dbReference>
<dbReference type="CDD" id="cd01189">
    <property type="entry name" value="INT_ICEBs1_C_like"/>
    <property type="match status" value="1"/>
</dbReference>
<evidence type="ECO:0000256" key="2">
    <source>
        <dbReference type="ARBA" id="ARBA00022908"/>
    </source>
</evidence>
<evidence type="ECO:0000259" key="8">
    <source>
        <dbReference type="PROSITE" id="PS51900"/>
    </source>
</evidence>
<name>A0A1R4K021_9ACTN</name>
<reference evidence="9 10" key="1">
    <citation type="submission" date="2017-02" db="EMBL/GenBank/DDBJ databases">
        <authorList>
            <person name="Peterson S.W."/>
        </authorList>
    </citation>
    <scope>NUCLEOTIDE SEQUENCE [LARGE SCALE GENOMIC DNA]</scope>
    <source>
        <strain evidence="9 10">LSP_Lj1</strain>
    </source>
</reference>
<dbReference type="Pfam" id="PF14659">
    <property type="entry name" value="Phage_int_SAM_3"/>
    <property type="match status" value="1"/>
</dbReference>
<evidence type="ECO:0000256" key="6">
    <source>
        <dbReference type="SAM" id="MobiDB-lite"/>
    </source>
</evidence>
<evidence type="ECO:0000256" key="4">
    <source>
        <dbReference type="ARBA" id="ARBA00023172"/>
    </source>
</evidence>
<evidence type="ECO:0000259" key="7">
    <source>
        <dbReference type="PROSITE" id="PS51898"/>
    </source>
</evidence>
<dbReference type="SUPFAM" id="SSF56349">
    <property type="entry name" value="DNA breaking-rejoining enzymes"/>
    <property type="match status" value="1"/>
</dbReference>
<keyword evidence="3 5" id="KW-0238">DNA-binding</keyword>
<dbReference type="GO" id="GO:0015074">
    <property type="term" value="P:DNA integration"/>
    <property type="evidence" value="ECO:0007669"/>
    <property type="project" value="UniProtKB-KW"/>
</dbReference>
<dbReference type="InterPro" id="IPR013762">
    <property type="entry name" value="Integrase-like_cat_sf"/>
</dbReference>
<accession>A0A1R4K021</accession>
<dbReference type="Pfam" id="PF00589">
    <property type="entry name" value="Phage_integrase"/>
    <property type="match status" value="1"/>
</dbReference>
<organism evidence="9 10">
    <name type="scientific">Luteococcus japonicus LSP_Lj1</name>
    <dbReference type="NCBI Taxonomy" id="1255658"/>
    <lineage>
        <taxon>Bacteria</taxon>
        <taxon>Bacillati</taxon>
        <taxon>Actinomycetota</taxon>
        <taxon>Actinomycetes</taxon>
        <taxon>Propionibacteriales</taxon>
        <taxon>Propionibacteriaceae</taxon>
        <taxon>Luteococcus</taxon>
    </lineage>
</organism>
<proteinExistence type="inferred from homology"/>
<dbReference type="Gene3D" id="1.10.443.10">
    <property type="entry name" value="Intergrase catalytic core"/>
    <property type="match status" value="1"/>
</dbReference>
<evidence type="ECO:0000256" key="3">
    <source>
        <dbReference type="ARBA" id="ARBA00023125"/>
    </source>
</evidence>
<dbReference type="STRING" id="1255658.FM114_10545"/>
<dbReference type="GO" id="GO:0006310">
    <property type="term" value="P:DNA recombination"/>
    <property type="evidence" value="ECO:0007669"/>
    <property type="project" value="UniProtKB-KW"/>
</dbReference>
<sequence length="381" mass="42206">MQAGYIGPDCKLYMAPATFASKIDAEGWLAQERRLIDLGVWQPPETREPEPASLATLPTPREKPRPPCPTLREYSQTWLADRIATPQGDAGSLRPSSQKDYQMLLRNHILPALGDKRLDEIDLDDVVAWHRAMAKKKIARTRSKAYSLLRGIMNAAIVDRTLLTVTTNPCRIRGAGTTSREKDITPATLDELARIVVEMPDKWRAAVLLGAWCAMRYGEVFELRRKDVDLDGGILRVERGVAWVAGEVVIGPPKTKAGGRRVAIPPHIIPDLRRHLATYVSPGQNALLFPSDDGRNIRPSTFLRAWHRACAKAGREDLKFHHLRHTGAVLAAQSGATLSELMGRLGHATPAMAMIYQHAAADRDREIARHLSEMARKAAAS</sequence>
<dbReference type="InterPro" id="IPR050090">
    <property type="entry name" value="Tyrosine_recombinase_XerCD"/>
</dbReference>
<evidence type="ECO:0000256" key="1">
    <source>
        <dbReference type="ARBA" id="ARBA00008857"/>
    </source>
</evidence>
<dbReference type="InterPro" id="IPR044068">
    <property type="entry name" value="CB"/>
</dbReference>
<feature type="domain" description="Core-binding (CB)" evidence="8">
    <location>
        <begin position="69"/>
        <end position="157"/>
    </location>
</feature>
<dbReference type="Proteomes" id="UP000188342">
    <property type="component" value="Unassembled WGS sequence"/>
</dbReference>
<dbReference type="EMBL" id="FUKQ01000038">
    <property type="protein sequence ID" value="SJN37504.1"/>
    <property type="molecule type" value="Genomic_DNA"/>
</dbReference>
<comment type="similarity">
    <text evidence="1">Belongs to the 'phage' integrase family.</text>
</comment>
<keyword evidence="10" id="KW-1185">Reference proteome</keyword>
<dbReference type="PANTHER" id="PTHR30349">
    <property type="entry name" value="PHAGE INTEGRASE-RELATED"/>
    <property type="match status" value="1"/>
</dbReference>
<dbReference type="GO" id="GO:0003677">
    <property type="term" value="F:DNA binding"/>
    <property type="evidence" value="ECO:0007669"/>
    <property type="project" value="UniProtKB-UniRule"/>
</dbReference>
<evidence type="ECO:0000313" key="9">
    <source>
        <dbReference type="EMBL" id="SJN37504.1"/>
    </source>
</evidence>
<keyword evidence="2" id="KW-0229">DNA integration</keyword>
<dbReference type="PANTHER" id="PTHR30349:SF64">
    <property type="entry name" value="PROPHAGE INTEGRASE INTD-RELATED"/>
    <property type="match status" value="1"/>
</dbReference>
<dbReference type="InterPro" id="IPR002104">
    <property type="entry name" value="Integrase_catalytic"/>
</dbReference>
<dbReference type="InterPro" id="IPR011010">
    <property type="entry name" value="DNA_brk_join_enz"/>
</dbReference>
<feature type="domain" description="Tyr recombinase" evidence="7">
    <location>
        <begin position="182"/>
        <end position="369"/>
    </location>
</feature>
<dbReference type="Gene3D" id="1.10.150.130">
    <property type="match status" value="1"/>
</dbReference>
<protein>
    <submittedName>
        <fullName evidence="9">Phage integrase, site-specific tyrosine recombinase # Pham107</fullName>
    </submittedName>
</protein>
<keyword evidence="4" id="KW-0233">DNA recombination</keyword>
<dbReference type="InterPro" id="IPR004107">
    <property type="entry name" value="Integrase_SAM-like_N"/>
</dbReference>
<gene>
    <name evidence="9" type="ORF">FM114_10545</name>
</gene>
<dbReference type="Pfam" id="PF26003">
    <property type="entry name" value="Integrase_N_phage"/>
    <property type="match status" value="1"/>
</dbReference>
<feature type="region of interest" description="Disordered" evidence="6">
    <location>
        <begin position="42"/>
        <end position="68"/>
    </location>
</feature>
<dbReference type="AlphaFoldDB" id="A0A1R4K021"/>
<dbReference type="InterPro" id="IPR058717">
    <property type="entry name" value="Phage_L5_Integrase_N"/>
</dbReference>